<dbReference type="SUPFAM" id="SSF47323">
    <property type="entry name" value="Anticodon-binding domain of a subclass of class I aminoacyl-tRNA synthetases"/>
    <property type="match status" value="1"/>
</dbReference>
<keyword evidence="5" id="KW-0862">Zinc</keyword>
<dbReference type="Pfam" id="PF01406">
    <property type="entry name" value="tRNA-synt_1e"/>
    <property type="match status" value="1"/>
</dbReference>
<keyword evidence="9" id="KW-1185">Reference proteome</keyword>
<dbReference type="PANTHER" id="PTHR10890">
    <property type="entry name" value="CYSTEINYL-TRNA SYNTHETASE"/>
    <property type="match status" value="1"/>
</dbReference>
<dbReference type="PRINTS" id="PR00983">
    <property type="entry name" value="TRNASYNTHCYS"/>
</dbReference>
<sequence length="588" mass="67603">MGVTDVDDKIIQRAHEQKVRFQTLAREQEQQFFQDMSSLYVKPPTAITRVSEHLPDIVRYIQEIERKGFAYRAADDSGVYFSTQKLGTRYGKLDPRRQAQQSVATQAATVEEESQVVDEADNLKKDQRDFALWKAAKTHDEPAWSSPWGMGRPGWHIECSAMTHHVLGDKLDVHTGGVDLRFPHHNNEIAQCEAHNYGCGHDGEWCKHFVHFGHLYIRGRKMSKSLKNFIGVRDFLEDGHSADAFRLFCLQFKYRANLVYSEDRIRDAEAIVDRLRGFFRSVTVYGSDHTISSRNAALRDFKSKRCEKEDLQMLDALFKTRAQVDEVLLDDLDTPRALSLVLELVSRGNMYLLAQRGENEAPDEVLVSLADYVLDVLDLFGLEGLHTEFSAMMHRRFATPHKKQLNQTDGMLRWEEQETLLHALLKFRTSVREEALRDPKQSVSARVLDLCDTLRNKELPQLGIQVEDLAPGQSVFKFLSPAEREAALEDIDDQTRCKAVAKHDDQDALALRKKQQEFEAMMQITPSELFMKSPEFADRLFSLDVDGFPTHEDHVPLTKSQQKKLAKKLAKHERSYAKYWEGRKHNGQ</sequence>
<reference evidence="8" key="1">
    <citation type="submission" date="2022-12" db="EMBL/GenBank/DDBJ databases">
        <authorList>
            <person name="Webb A."/>
        </authorList>
    </citation>
    <scope>NUCLEOTIDE SEQUENCE</scope>
    <source>
        <strain evidence="8">Hp1</strain>
    </source>
</reference>
<evidence type="ECO:0000259" key="7">
    <source>
        <dbReference type="Pfam" id="PF01406"/>
    </source>
</evidence>
<keyword evidence="3" id="KW-0479">Metal-binding</keyword>
<keyword evidence="6" id="KW-0067">ATP-binding</keyword>
<keyword evidence="2" id="KW-0436">Ligase</keyword>
<dbReference type="SUPFAM" id="SSF52374">
    <property type="entry name" value="Nucleotidylyl transferase"/>
    <property type="match status" value="1"/>
</dbReference>
<dbReference type="Gene3D" id="3.40.50.620">
    <property type="entry name" value="HUPs"/>
    <property type="match status" value="1"/>
</dbReference>
<dbReference type="GO" id="GO:0004817">
    <property type="term" value="F:cysteine-tRNA ligase activity"/>
    <property type="evidence" value="ECO:0007669"/>
    <property type="project" value="TreeGrafter"/>
</dbReference>
<organism evidence="8 9">
    <name type="scientific">Hyaloperonospora brassicae</name>
    <name type="common">Brassica downy mildew</name>
    <name type="synonym">Peronospora brassicae</name>
    <dbReference type="NCBI Taxonomy" id="162125"/>
    <lineage>
        <taxon>Eukaryota</taxon>
        <taxon>Sar</taxon>
        <taxon>Stramenopiles</taxon>
        <taxon>Oomycota</taxon>
        <taxon>Peronosporomycetes</taxon>
        <taxon>Peronosporales</taxon>
        <taxon>Peronosporaceae</taxon>
        <taxon>Hyaloperonospora</taxon>
    </lineage>
</organism>
<comment type="caution">
    <text evidence="8">The sequence shown here is derived from an EMBL/GenBank/DDBJ whole genome shotgun (WGS) entry which is preliminary data.</text>
</comment>
<evidence type="ECO:0000256" key="5">
    <source>
        <dbReference type="ARBA" id="ARBA00022833"/>
    </source>
</evidence>
<keyword evidence="4" id="KW-0547">Nucleotide-binding</keyword>
<evidence type="ECO:0000256" key="3">
    <source>
        <dbReference type="ARBA" id="ARBA00022723"/>
    </source>
</evidence>
<evidence type="ECO:0000256" key="1">
    <source>
        <dbReference type="ARBA" id="ARBA00001947"/>
    </source>
</evidence>
<comment type="cofactor">
    <cofactor evidence="1">
        <name>Zn(2+)</name>
        <dbReference type="ChEBI" id="CHEBI:29105"/>
    </cofactor>
</comment>
<dbReference type="GO" id="GO:0046872">
    <property type="term" value="F:metal ion binding"/>
    <property type="evidence" value="ECO:0007669"/>
    <property type="project" value="UniProtKB-KW"/>
</dbReference>
<evidence type="ECO:0000256" key="2">
    <source>
        <dbReference type="ARBA" id="ARBA00022598"/>
    </source>
</evidence>
<dbReference type="InterPro" id="IPR014729">
    <property type="entry name" value="Rossmann-like_a/b/a_fold"/>
</dbReference>
<accession>A0AAV0UTM7</accession>
<dbReference type="Gene3D" id="1.20.120.1910">
    <property type="entry name" value="Cysteine-tRNA ligase, C-terminal anti-codon recognition domain"/>
    <property type="match status" value="1"/>
</dbReference>
<dbReference type="GO" id="GO:0006423">
    <property type="term" value="P:cysteinyl-tRNA aminoacylation"/>
    <property type="evidence" value="ECO:0007669"/>
    <property type="project" value="TreeGrafter"/>
</dbReference>
<dbReference type="InterPro" id="IPR009080">
    <property type="entry name" value="tRNAsynth_Ia_anticodon-bd"/>
</dbReference>
<evidence type="ECO:0000313" key="9">
    <source>
        <dbReference type="Proteomes" id="UP001162031"/>
    </source>
</evidence>
<dbReference type="AlphaFoldDB" id="A0AAV0UTM7"/>
<evidence type="ECO:0000313" key="8">
    <source>
        <dbReference type="EMBL" id="CAI5739065.1"/>
    </source>
</evidence>
<feature type="domain" description="tRNA synthetases class I catalytic" evidence="7">
    <location>
        <begin position="3"/>
        <end position="269"/>
    </location>
</feature>
<dbReference type="InterPro" id="IPR032678">
    <property type="entry name" value="tRNA-synt_1_cat_dom"/>
</dbReference>
<dbReference type="GO" id="GO:0005524">
    <property type="term" value="F:ATP binding"/>
    <property type="evidence" value="ECO:0007669"/>
    <property type="project" value="UniProtKB-KW"/>
</dbReference>
<dbReference type="GO" id="GO:0005737">
    <property type="term" value="C:cytoplasm"/>
    <property type="evidence" value="ECO:0007669"/>
    <property type="project" value="TreeGrafter"/>
</dbReference>
<evidence type="ECO:0000256" key="4">
    <source>
        <dbReference type="ARBA" id="ARBA00022741"/>
    </source>
</evidence>
<dbReference type="PANTHER" id="PTHR10890:SF3">
    <property type="entry name" value="CYSTEINE--TRNA LIGASE, CYTOPLASMIC"/>
    <property type="match status" value="1"/>
</dbReference>
<name>A0AAV0UTM7_HYABA</name>
<gene>
    <name evidence="8" type="ORF">HBR001_LOCUS7696</name>
</gene>
<dbReference type="Proteomes" id="UP001162031">
    <property type="component" value="Unassembled WGS sequence"/>
</dbReference>
<dbReference type="EMBL" id="CANTFL010001406">
    <property type="protein sequence ID" value="CAI5739065.1"/>
    <property type="molecule type" value="Genomic_DNA"/>
</dbReference>
<evidence type="ECO:0000256" key="6">
    <source>
        <dbReference type="ARBA" id="ARBA00022840"/>
    </source>
</evidence>
<proteinExistence type="predicted"/>
<protein>
    <recommendedName>
        <fullName evidence="7">tRNA synthetases class I catalytic domain-containing protein</fullName>
    </recommendedName>
</protein>
<dbReference type="InterPro" id="IPR024909">
    <property type="entry name" value="Cys-tRNA/MSH_ligase"/>
</dbReference>